<accession>A0ABP8W3L9</accession>
<sequence length="98" mass="10029">MEGGVTMWKVQLDRAGVGAILRTGEVPAAVNATAETIASGVRSRLPSDGLGDVVVERYTTDRGAAAVVVRHPRAVGLQAKYGILTSAASAAGLTVRGR</sequence>
<evidence type="ECO:0000313" key="2">
    <source>
        <dbReference type="Proteomes" id="UP001500621"/>
    </source>
</evidence>
<comment type="caution">
    <text evidence="1">The sequence shown here is derived from an EMBL/GenBank/DDBJ whole genome shotgun (WGS) entry which is preliminary data.</text>
</comment>
<evidence type="ECO:0008006" key="3">
    <source>
        <dbReference type="Google" id="ProtNLM"/>
    </source>
</evidence>
<dbReference type="Proteomes" id="UP001500621">
    <property type="component" value="Unassembled WGS sequence"/>
</dbReference>
<organism evidence="1 2">
    <name type="scientific">Nocardioides nanhaiensis</name>
    <dbReference type="NCBI Taxonomy" id="1476871"/>
    <lineage>
        <taxon>Bacteria</taxon>
        <taxon>Bacillati</taxon>
        <taxon>Actinomycetota</taxon>
        <taxon>Actinomycetes</taxon>
        <taxon>Propionibacteriales</taxon>
        <taxon>Nocardioidaceae</taxon>
        <taxon>Nocardioides</taxon>
    </lineage>
</organism>
<protein>
    <recommendedName>
        <fullName evidence="3">HK97 gp10 family phage protein</fullName>
    </recommendedName>
</protein>
<proteinExistence type="predicted"/>
<keyword evidence="2" id="KW-1185">Reference proteome</keyword>
<name>A0ABP8W3L9_9ACTN</name>
<reference evidence="2" key="1">
    <citation type="journal article" date="2019" name="Int. J. Syst. Evol. Microbiol.">
        <title>The Global Catalogue of Microorganisms (GCM) 10K type strain sequencing project: providing services to taxonomists for standard genome sequencing and annotation.</title>
        <authorList>
            <consortium name="The Broad Institute Genomics Platform"/>
            <consortium name="The Broad Institute Genome Sequencing Center for Infectious Disease"/>
            <person name="Wu L."/>
            <person name="Ma J."/>
        </authorList>
    </citation>
    <scope>NUCLEOTIDE SEQUENCE [LARGE SCALE GENOMIC DNA]</scope>
    <source>
        <strain evidence="2">JCM 18127</strain>
    </source>
</reference>
<dbReference type="EMBL" id="BAABIM010000002">
    <property type="protein sequence ID" value="GAA4680494.1"/>
    <property type="molecule type" value="Genomic_DNA"/>
</dbReference>
<dbReference type="RefSeq" id="WP_345264733.1">
    <property type="nucleotide sequence ID" value="NZ_BAABIM010000002.1"/>
</dbReference>
<gene>
    <name evidence="1" type="ORF">GCM10023226_17080</name>
</gene>
<evidence type="ECO:0000313" key="1">
    <source>
        <dbReference type="EMBL" id="GAA4680494.1"/>
    </source>
</evidence>